<evidence type="ECO:0000313" key="4">
    <source>
        <dbReference type="Proteomes" id="UP000323505"/>
    </source>
</evidence>
<evidence type="ECO:0000256" key="2">
    <source>
        <dbReference type="PIRSR" id="PIRSR613078-2"/>
    </source>
</evidence>
<comment type="caution">
    <text evidence="3">The sequence shown here is derived from an EMBL/GenBank/DDBJ whole genome shotgun (WGS) entry which is preliminary data.</text>
</comment>
<dbReference type="EMBL" id="VSRQ01000001">
    <property type="protein sequence ID" value="TYK52245.1"/>
    <property type="molecule type" value="Genomic_DNA"/>
</dbReference>
<dbReference type="InterPro" id="IPR050275">
    <property type="entry name" value="PGM_Phosphatase"/>
</dbReference>
<keyword evidence="4" id="KW-1185">Reference proteome</keyword>
<dbReference type="GO" id="GO:0016791">
    <property type="term" value="F:phosphatase activity"/>
    <property type="evidence" value="ECO:0007669"/>
    <property type="project" value="TreeGrafter"/>
</dbReference>
<gene>
    <name evidence="3" type="ORF">FXF68_00055</name>
</gene>
<dbReference type="GO" id="GO:0005737">
    <property type="term" value="C:cytoplasm"/>
    <property type="evidence" value="ECO:0007669"/>
    <property type="project" value="TreeGrafter"/>
</dbReference>
<dbReference type="SUPFAM" id="SSF53254">
    <property type="entry name" value="Phosphoglycerate mutase-like"/>
    <property type="match status" value="1"/>
</dbReference>
<dbReference type="SMART" id="SM00855">
    <property type="entry name" value="PGAM"/>
    <property type="match status" value="1"/>
</dbReference>
<dbReference type="PANTHER" id="PTHR48100">
    <property type="entry name" value="BROAD-SPECIFICITY PHOSPHATASE YOR283W-RELATED"/>
    <property type="match status" value="1"/>
</dbReference>
<dbReference type="InterPro" id="IPR013078">
    <property type="entry name" value="His_Pase_superF_clade-1"/>
</dbReference>
<dbReference type="CDD" id="cd07067">
    <property type="entry name" value="HP_PGM_like"/>
    <property type="match status" value="1"/>
</dbReference>
<evidence type="ECO:0000256" key="1">
    <source>
        <dbReference type="PIRSR" id="PIRSR613078-1"/>
    </source>
</evidence>
<dbReference type="InterPro" id="IPR001345">
    <property type="entry name" value="PG/BPGM_mutase_AS"/>
</dbReference>
<dbReference type="Gene3D" id="3.40.50.1240">
    <property type="entry name" value="Phosphoglycerate mutase-like"/>
    <property type="match status" value="1"/>
</dbReference>
<feature type="binding site" evidence="2">
    <location>
        <begin position="25"/>
        <end position="32"/>
    </location>
    <ligand>
        <name>substrate</name>
    </ligand>
</feature>
<dbReference type="PROSITE" id="PS00175">
    <property type="entry name" value="PG_MUTASE"/>
    <property type="match status" value="1"/>
</dbReference>
<reference evidence="3 4" key="1">
    <citation type="submission" date="2019-08" db="EMBL/GenBank/DDBJ databases">
        <title>Actinomadura sp. nov. CYP1-5 isolated from mountain soil.</title>
        <authorList>
            <person name="Songsumanus A."/>
            <person name="Kuncharoen N."/>
            <person name="Kudo T."/>
            <person name="Yuki M."/>
            <person name="Igarashi Y."/>
            <person name="Tanasupawat S."/>
        </authorList>
    </citation>
    <scope>NUCLEOTIDE SEQUENCE [LARGE SCALE GENOMIC DNA]</scope>
    <source>
        <strain evidence="3 4">CYP1-5</strain>
    </source>
</reference>
<dbReference type="Pfam" id="PF00300">
    <property type="entry name" value="His_Phos_1"/>
    <property type="match status" value="1"/>
</dbReference>
<organism evidence="3 4">
    <name type="scientific">Actinomadura decatromicini</name>
    <dbReference type="NCBI Taxonomy" id="2604572"/>
    <lineage>
        <taxon>Bacteria</taxon>
        <taxon>Bacillati</taxon>
        <taxon>Actinomycetota</taxon>
        <taxon>Actinomycetes</taxon>
        <taxon>Streptosporangiales</taxon>
        <taxon>Thermomonosporaceae</taxon>
        <taxon>Actinomadura</taxon>
    </lineage>
</organism>
<dbReference type="AlphaFoldDB" id="A0A5D3FYK2"/>
<dbReference type="RefSeq" id="WP_148756781.1">
    <property type="nucleotide sequence ID" value="NZ_VSRQ01000001.1"/>
</dbReference>
<dbReference type="InterPro" id="IPR029033">
    <property type="entry name" value="His_PPase_superfam"/>
</dbReference>
<evidence type="ECO:0000313" key="3">
    <source>
        <dbReference type="EMBL" id="TYK52245.1"/>
    </source>
</evidence>
<dbReference type="PANTHER" id="PTHR48100:SF62">
    <property type="entry name" value="GLUCOSYL-3-PHOSPHOGLYCERATE PHOSPHATASE"/>
    <property type="match status" value="1"/>
</dbReference>
<accession>A0A5D3FYK2</accession>
<feature type="active site" description="Tele-phosphohistidine intermediate" evidence="1">
    <location>
        <position position="26"/>
    </location>
</feature>
<feature type="active site" description="Proton donor/acceptor" evidence="1">
    <location>
        <position position="99"/>
    </location>
</feature>
<sequence length="226" mass="24449">MSEPQPTGGAAPQREPGKRRLVLWRHGQTAWNVERRFQGQADIPLDETGVQQARRAARLLAGLRPTALLASPLRRAADTAQALADITGLPVRYDKDLVERGGGAWEGLTNREIRERYPAEHAAWDPPGGETSAQVAKRVGAALERALDGLEPDGQLVVASHGAALRLGMSHLLGLPEETWERLGGLSNCCWSVITEMRDGGWRLAEHNAGTLPEPVLSDDRPDAGT</sequence>
<protein>
    <submittedName>
        <fullName evidence="3">Histidine phosphatase family protein</fullName>
    </submittedName>
</protein>
<proteinExistence type="predicted"/>
<name>A0A5D3FYK2_9ACTN</name>
<dbReference type="Proteomes" id="UP000323505">
    <property type="component" value="Unassembled WGS sequence"/>
</dbReference>
<feature type="binding site" evidence="2">
    <location>
        <position position="75"/>
    </location>
    <ligand>
        <name>substrate</name>
    </ligand>
</feature>